<protein>
    <submittedName>
        <fullName evidence="2">Uncharacterized protein</fullName>
    </submittedName>
</protein>
<dbReference type="Gene3D" id="3.30.559.10">
    <property type="entry name" value="Chloramphenicol acetyltransferase-like domain"/>
    <property type="match status" value="2"/>
</dbReference>
<reference evidence="2 3" key="1">
    <citation type="journal article" date="2020" name="IScience">
        <title>Genome Sequencing of the Endangered Kingdonia uniflora (Circaeasteraceae, Ranunculales) Reveals Potential Mechanisms of Evolutionary Specialization.</title>
        <authorList>
            <person name="Sun Y."/>
            <person name="Deng T."/>
            <person name="Zhang A."/>
            <person name="Moore M.J."/>
            <person name="Landis J.B."/>
            <person name="Lin N."/>
            <person name="Zhang H."/>
            <person name="Zhang X."/>
            <person name="Huang J."/>
            <person name="Zhang X."/>
            <person name="Sun H."/>
            <person name="Wang H."/>
        </authorList>
    </citation>
    <scope>NUCLEOTIDE SEQUENCE [LARGE SCALE GENOMIC DNA]</scope>
    <source>
        <strain evidence="2">TB1705</strain>
        <tissue evidence="2">Leaf</tissue>
    </source>
</reference>
<dbReference type="OrthoDB" id="1862401at2759"/>
<dbReference type="PANTHER" id="PTHR31642">
    <property type="entry name" value="TRICHOTHECENE 3-O-ACETYLTRANSFERASE"/>
    <property type="match status" value="1"/>
</dbReference>
<dbReference type="InterPro" id="IPR050317">
    <property type="entry name" value="Plant_Fungal_Acyltransferase"/>
</dbReference>
<accession>A0A7J7N0T3</accession>
<gene>
    <name evidence="2" type="ORF">GIB67_019570</name>
</gene>
<organism evidence="2 3">
    <name type="scientific">Kingdonia uniflora</name>
    <dbReference type="NCBI Taxonomy" id="39325"/>
    <lineage>
        <taxon>Eukaryota</taxon>
        <taxon>Viridiplantae</taxon>
        <taxon>Streptophyta</taxon>
        <taxon>Embryophyta</taxon>
        <taxon>Tracheophyta</taxon>
        <taxon>Spermatophyta</taxon>
        <taxon>Magnoliopsida</taxon>
        <taxon>Ranunculales</taxon>
        <taxon>Circaeasteraceae</taxon>
        <taxon>Kingdonia</taxon>
    </lineage>
</organism>
<dbReference type="PANTHER" id="PTHR31642:SF115">
    <property type="entry name" value="PROTEIN ECERIFERUM 26-LIKE"/>
    <property type="match status" value="1"/>
</dbReference>
<evidence type="ECO:0000256" key="1">
    <source>
        <dbReference type="ARBA" id="ARBA00009861"/>
    </source>
</evidence>
<comment type="caution">
    <text evidence="2">The sequence shown here is derived from an EMBL/GenBank/DDBJ whole genome shotgun (WGS) entry which is preliminary data.</text>
</comment>
<dbReference type="EMBL" id="JACGCM010001161">
    <property type="protein sequence ID" value="KAF6160630.1"/>
    <property type="molecule type" value="Genomic_DNA"/>
</dbReference>
<dbReference type="InterPro" id="IPR023213">
    <property type="entry name" value="CAT-like_dom_sf"/>
</dbReference>
<dbReference type="Pfam" id="PF02458">
    <property type="entry name" value="Transferase"/>
    <property type="match status" value="1"/>
</dbReference>
<dbReference type="GO" id="GO:0016747">
    <property type="term" value="F:acyltransferase activity, transferring groups other than amino-acyl groups"/>
    <property type="evidence" value="ECO:0007669"/>
    <property type="project" value="TreeGrafter"/>
</dbReference>
<dbReference type="Proteomes" id="UP000541444">
    <property type="component" value="Unassembled WGS sequence"/>
</dbReference>
<proteinExistence type="inferred from homology"/>
<dbReference type="AlphaFoldDB" id="A0A7J7N0T3"/>
<keyword evidence="3" id="KW-1185">Reference proteome</keyword>
<name>A0A7J7N0T3_9MAGN</name>
<sequence>MDSINIESILHSKLLSSVVPARVTGQNVVQELSDMDLLMKLHYLKGYYFFKSSSVQGLTIFDLKKPMFTLLDHYFMVSGRIRKFGSGRPYIKCNDSGVRIVEAWCNMNLEKFLEMKDYSLHEHLVPNQVLGPELAFSPLVLIQFTWFTCGGISVGLSWAHVLGDAFSASNFMKMWGQIMAGSLQGLPKSQAKPQYTKNKPSTANELLSVKRIGHVGDYWIPAKDWNMETFTFQITPSQFNNLESKISSHVSPFEALVVMIWQCIAKIRILETRTVTICRRDSENKKDGILSNRNQMLSVVKADFSVEDADLTELAALIINQSVDENSEIEEYVERNQGKSDFVVYGANLTFVDLADSELYELELNGEKPVFANYTVDGAGNGGVVLVLPGPKNTEEEYHRGRTLTVILPEYDVTSLRNELEREFNIV</sequence>
<evidence type="ECO:0000313" key="3">
    <source>
        <dbReference type="Proteomes" id="UP000541444"/>
    </source>
</evidence>
<evidence type="ECO:0000313" key="2">
    <source>
        <dbReference type="EMBL" id="KAF6160630.1"/>
    </source>
</evidence>
<comment type="similarity">
    <text evidence="1">Belongs to the plant acyltransferase family.</text>
</comment>